<accession>A0ABT1ZKK5</accession>
<keyword evidence="2" id="KW-1185">Reference proteome</keyword>
<evidence type="ECO:0000313" key="2">
    <source>
        <dbReference type="Proteomes" id="UP001204151"/>
    </source>
</evidence>
<evidence type="ECO:0000313" key="1">
    <source>
        <dbReference type="EMBL" id="MCS0580421.1"/>
    </source>
</evidence>
<gene>
    <name evidence="1" type="ORF">NX784_02325</name>
</gene>
<dbReference type="GO" id="GO:0016874">
    <property type="term" value="F:ligase activity"/>
    <property type="evidence" value="ECO:0007669"/>
    <property type="project" value="UniProtKB-KW"/>
</dbReference>
<dbReference type="RefSeq" id="WP_258815093.1">
    <property type="nucleotide sequence ID" value="NZ_JANUGW010000002.1"/>
</dbReference>
<proteinExistence type="predicted"/>
<dbReference type="SUPFAM" id="SSF56059">
    <property type="entry name" value="Glutathione synthetase ATP-binding domain-like"/>
    <property type="match status" value="1"/>
</dbReference>
<organism evidence="1 2">
    <name type="scientific">Massilia pinisoli</name>
    <dbReference type="NCBI Taxonomy" id="1772194"/>
    <lineage>
        <taxon>Bacteria</taxon>
        <taxon>Pseudomonadati</taxon>
        <taxon>Pseudomonadota</taxon>
        <taxon>Betaproteobacteria</taxon>
        <taxon>Burkholderiales</taxon>
        <taxon>Oxalobacteraceae</taxon>
        <taxon>Telluria group</taxon>
        <taxon>Massilia</taxon>
    </lineage>
</organism>
<keyword evidence="1" id="KW-0436">Ligase</keyword>
<dbReference type="EMBL" id="JANUGW010000002">
    <property type="protein sequence ID" value="MCS0580421.1"/>
    <property type="molecule type" value="Genomic_DNA"/>
</dbReference>
<name>A0ABT1ZKK5_9BURK</name>
<comment type="caution">
    <text evidence="1">The sequence shown here is derived from an EMBL/GenBank/DDBJ whole genome shotgun (WGS) entry which is preliminary data.</text>
</comment>
<reference evidence="1 2" key="1">
    <citation type="submission" date="2022-08" db="EMBL/GenBank/DDBJ databases">
        <title>Reclassification of Massilia species as members of the genera Telluria, Duganella, Pseudoduganella, Mokoshia gen. nov. and Zemynaea gen. nov. using orthogonal and non-orthogonal genome-based approaches.</title>
        <authorList>
            <person name="Bowman J.P."/>
        </authorList>
    </citation>
    <scope>NUCLEOTIDE SEQUENCE [LARGE SCALE GENOMIC DNA]</scope>
    <source>
        <strain evidence="1 2">JCM 31316</strain>
    </source>
</reference>
<protein>
    <submittedName>
        <fullName evidence="1">RimK family alpha-L-glutamate ligase</fullName>
    </submittedName>
</protein>
<dbReference type="Proteomes" id="UP001204151">
    <property type="component" value="Unassembled WGS sequence"/>
</dbReference>
<sequence>MITPELIDAATTPYAPLIGAATLMRCAFYHDDLRPVGEMLLARAQANPDDANAWLDASCVLQVLGQRDAGLDIQRHALATRSLYALPVPARTPTLNLLVLMGPGDFMANTPIEFLLQTTDIAAQVQYVTPDLPFPEQVPDHDVLFVAIAQSDANVVLLRDVAQMLADWPRPVVNRPENIAHLSRDGAHAKLEGTTGTVMPRTARVARATAEQLAQGALDVQALLPGEAFPLIVRPLDSHAGTDLQKVDDAAALRAYLAAQPSREFYLAPFVDYSGLDGQFRKYRIVLIDGKPFICHLAISSHWMVHYLNAGMDDSATKRAEEAAGMAGFDDGFAQRHAAALAEIDARIGLPYLGIDCAETRDGRLLIFEVDNAMVVHAMDDPGKYPYKGPAMDKVFRAFEAMLHRAAQPAA</sequence>